<comment type="catalytic activity">
    <reaction evidence="5">
        <text>a purine D-ribonucleoside + phosphate = a purine nucleobase + alpha-D-ribose 1-phosphate</text>
        <dbReference type="Rhea" id="RHEA:19805"/>
        <dbReference type="ChEBI" id="CHEBI:26386"/>
        <dbReference type="ChEBI" id="CHEBI:43474"/>
        <dbReference type="ChEBI" id="CHEBI:57720"/>
        <dbReference type="ChEBI" id="CHEBI:142355"/>
        <dbReference type="EC" id="2.4.2.1"/>
    </reaction>
</comment>
<dbReference type="PROSITE" id="PS01232">
    <property type="entry name" value="PNP_UDP_1"/>
    <property type="match status" value="1"/>
</dbReference>
<dbReference type="NCBIfam" id="NF004489">
    <property type="entry name" value="PRK05819.1"/>
    <property type="match status" value="1"/>
</dbReference>
<evidence type="ECO:0000256" key="3">
    <source>
        <dbReference type="ARBA" id="ARBA00022679"/>
    </source>
</evidence>
<comment type="similarity">
    <text evidence="1 5">Belongs to the PNP/UDP phosphorylase family.</text>
</comment>
<comment type="catalytic activity">
    <reaction evidence="5">
        <text>a purine 2'-deoxy-D-ribonucleoside + phosphate = a purine nucleobase + 2-deoxy-alpha-D-ribose 1-phosphate</text>
        <dbReference type="Rhea" id="RHEA:36431"/>
        <dbReference type="ChEBI" id="CHEBI:26386"/>
        <dbReference type="ChEBI" id="CHEBI:43474"/>
        <dbReference type="ChEBI" id="CHEBI:57259"/>
        <dbReference type="ChEBI" id="CHEBI:142361"/>
        <dbReference type="EC" id="2.4.2.1"/>
    </reaction>
</comment>
<feature type="site" description="Important for catalytic activity" evidence="5">
    <location>
        <position position="218"/>
    </location>
</feature>
<keyword evidence="2 5" id="KW-0328">Glycosyltransferase</keyword>
<evidence type="ECO:0000256" key="5">
    <source>
        <dbReference type="HAMAP-Rule" id="MF_01627"/>
    </source>
</evidence>
<proteinExistence type="inferred from homology"/>
<keyword evidence="3 5" id="KW-0808">Transferase</keyword>
<dbReference type="InterPro" id="IPR035994">
    <property type="entry name" value="Nucleoside_phosphorylase_sf"/>
</dbReference>
<comment type="caution">
    <text evidence="7">The sequence shown here is derived from an EMBL/GenBank/DDBJ whole genome shotgun (WGS) entry which is preliminary data.</text>
</comment>
<name>A0ABV1H370_9FIRM</name>
<gene>
    <name evidence="5 7" type="primary">deoD</name>
    <name evidence="7" type="ORF">WMO37_03715</name>
</gene>
<dbReference type="PANTHER" id="PTHR43691">
    <property type="entry name" value="URIDINE PHOSPHORYLASE"/>
    <property type="match status" value="1"/>
</dbReference>
<feature type="binding site" description="in other chain" evidence="5">
    <location>
        <position position="25"/>
    </location>
    <ligand>
        <name>phosphate</name>
        <dbReference type="ChEBI" id="CHEBI:43474"/>
        <note>ligand shared between dimeric partners</note>
    </ligand>
</feature>
<comment type="subunit">
    <text evidence="5">Homohexamer; trimer of homodimers.</text>
</comment>
<dbReference type="Proteomes" id="UP001546774">
    <property type="component" value="Unassembled WGS sequence"/>
</dbReference>
<keyword evidence="8" id="KW-1185">Reference proteome</keyword>
<dbReference type="EMBL" id="JBBMFS010000002">
    <property type="protein sequence ID" value="MEQ2554124.1"/>
    <property type="molecule type" value="Genomic_DNA"/>
</dbReference>
<dbReference type="NCBIfam" id="TIGR00107">
    <property type="entry name" value="deoD"/>
    <property type="match status" value="1"/>
</dbReference>
<sequence>MATPHNQAEKGQIAKTVLMPGDPLRAKYIAENFLTEVQQFNEVRNMYGYTGMYQSREVSVMGSGMGMPSMGIYSYELYTKYDVERIIRIGSAGALSDDIALMDIVAAIGTCTDSNYASQYGLPGTFAPTADFGLLKITDRIAQEKNLSLKVGNIVSSDIFYNEDNSVNDRWKKMNVLAVDMEAAALYMNAARCGKKALCLLTISDHLYRHESLTAMQRQNSFQEMMTLALDTAAACEA</sequence>
<dbReference type="InterPro" id="IPR018016">
    <property type="entry name" value="Nucleoside_phosphorylase_CS"/>
</dbReference>
<dbReference type="SUPFAM" id="SSF53167">
    <property type="entry name" value="Purine and uridine phosphorylases"/>
    <property type="match status" value="1"/>
</dbReference>
<organism evidence="7 8">
    <name type="scientific">Lachnospira intestinalis</name>
    <dbReference type="NCBI Taxonomy" id="3133158"/>
    <lineage>
        <taxon>Bacteria</taxon>
        <taxon>Bacillati</taxon>
        <taxon>Bacillota</taxon>
        <taxon>Clostridia</taxon>
        <taxon>Lachnospirales</taxon>
        <taxon>Lachnospiraceae</taxon>
        <taxon>Lachnospira</taxon>
    </lineage>
</organism>
<feature type="binding site" description="in other chain" evidence="5">
    <location>
        <begin position="180"/>
        <end position="182"/>
    </location>
    <ligand>
        <name>a purine D-ribonucleoside</name>
        <dbReference type="ChEBI" id="CHEBI:142355"/>
        <note>ligand shared between dimeric partners</note>
    </ligand>
</feature>
<comment type="function">
    <text evidence="5">Catalyzes the reversible phosphorolytic breakdown of the N-glycosidic bond in the beta-(deoxy)ribonucleoside molecules, with the formation of the corresponding free purine bases and pentose-1-phosphate.</text>
</comment>
<evidence type="ECO:0000259" key="6">
    <source>
        <dbReference type="Pfam" id="PF01048"/>
    </source>
</evidence>
<feature type="binding site" description="in other chain" evidence="5">
    <location>
        <begin position="204"/>
        <end position="205"/>
    </location>
    <ligand>
        <name>a purine D-ribonucleoside</name>
        <dbReference type="ChEBI" id="CHEBI:142355"/>
        <note>ligand shared between dimeric partners</note>
    </ligand>
</feature>
<evidence type="ECO:0000313" key="8">
    <source>
        <dbReference type="Proteomes" id="UP001546774"/>
    </source>
</evidence>
<feature type="binding site" evidence="5">
    <location>
        <position position="5"/>
    </location>
    <ligand>
        <name>a purine D-ribonucleoside</name>
        <dbReference type="ChEBI" id="CHEBI:142355"/>
        <note>ligand shared between dimeric partners</note>
    </ligand>
</feature>
<feature type="active site" description="Proton donor" evidence="5">
    <location>
        <position position="205"/>
    </location>
</feature>
<feature type="binding site" description="in other chain" evidence="5">
    <location>
        <begin position="88"/>
        <end position="91"/>
    </location>
    <ligand>
        <name>phosphate</name>
        <dbReference type="ChEBI" id="CHEBI:43474"/>
        <note>ligand shared between dimeric partners</note>
    </ligand>
</feature>
<comment type="catalytic activity">
    <reaction evidence="4">
        <text>uridine + phosphate = alpha-D-ribose 1-phosphate + uracil</text>
        <dbReference type="Rhea" id="RHEA:24388"/>
        <dbReference type="ChEBI" id="CHEBI:16704"/>
        <dbReference type="ChEBI" id="CHEBI:17568"/>
        <dbReference type="ChEBI" id="CHEBI:43474"/>
        <dbReference type="ChEBI" id="CHEBI:57720"/>
        <dbReference type="EC" id="2.4.2.3"/>
    </reaction>
</comment>
<dbReference type="EC" id="2.4.2.1" evidence="5"/>
<evidence type="ECO:0000313" key="7">
    <source>
        <dbReference type="EMBL" id="MEQ2554124.1"/>
    </source>
</evidence>
<dbReference type="GO" id="GO:0004731">
    <property type="term" value="F:purine-nucleoside phosphorylase activity"/>
    <property type="evidence" value="ECO:0007669"/>
    <property type="project" value="UniProtKB-EC"/>
</dbReference>
<reference evidence="7" key="1">
    <citation type="submission" date="2024-03" db="EMBL/GenBank/DDBJ databases">
        <title>Human intestinal bacterial collection.</title>
        <authorList>
            <person name="Pauvert C."/>
            <person name="Hitch T.C.A."/>
            <person name="Clavel T."/>
        </authorList>
    </citation>
    <scope>NUCLEOTIDE SEQUENCE [LARGE SCALE GENOMIC DNA]</scope>
    <source>
        <strain evidence="7">CLA-AA-H89B</strain>
    </source>
</reference>
<dbReference type="InterPro" id="IPR000845">
    <property type="entry name" value="Nucleoside_phosphorylase_d"/>
</dbReference>
<evidence type="ECO:0000256" key="1">
    <source>
        <dbReference type="ARBA" id="ARBA00010456"/>
    </source>
</evidence>
<dbReference type="Gene3D" id="3.40.50.1580">
    <property type="entry name" value="Nucleoside phosphorylase domain"/>
    <property type="match status" value="1"/>
</dbReference>
<dbReference type="InterPro" id="IPR004402">
    <property type="entry name" value="DeoD-type"/>
</dbReference>
<dbReference type="PANTHER" id="PTHR43691:SF11">
    <property type="entry name" value="FI09636P-RELATED"/>
    <property type="match status" value="1"/>
</dbReference>
<feature type="domain" description="Nucleoside phosphorylase" evidence="6">
    <location>
        <begin position="16"/>
        <end position="234"/>
    </location>
</feature>
<dbReference type="HAMAP" id="MF_01627">
    <property type="entry name" value="Pur_nucleosid_phosp"/>
    <property type="match status" value="1"/>
</dbReference>
<dbReference type="Pfam" id="PF01048">
    <property type="entry name" value="PNP_UDP_1"/>
    <property type="match status" value="1"/>
</dbReference>
<accession>A0ABV1H370</accession>
<evidence type="ECO:0000256" key="4">
    <source>
        <dbReference type="ARBA" id="ARBA00048447"/>
    </source>
</evidence>
<protein>
    <recommendedName>
        <fullName evidence="5">Purine nucleoside phosphorylase DeoD-type</fullName>
        <shortName evidence="5">PNP</shortName>
        <ecNumber evidence="5">2.4.2.1</ecNumber>
    </recommendedName>
</protein>
<evidence type="ECO:0000256" key="2">
    <source>
        <dbReference type="ARBA" id="ARBA00022676"/>
    </source>
</evidence>
<dbReference type="CDD" id="cd09006">
    <property type="entry name" value="PNP_EcPNPI-like"/>
    <property type="match status" value="1"/>
</dbReference>
<feature type="binding site" description="in other chain" evidence="5">
    <location>
        <position position="21"/>
    </location>
    <ligand>
        <name>phosphate</name>
        <dbReference type="ChEBI" id="CHEBI:43474"/>
        <note>ligand shared between dimeric partners</note>
    </ligand>
</feature>
<feature type="binding site" evidence="5">
    <location>
        <position position="44"/>
    </location>
    <ligand>
        <name>phosphate</name>
        <dbReference type="ChEBI" id="CHEBI:43474"/>
        <note>ligand shared between dimeric partners</note>
    </ligand>
</feature>